<evidence type="ECO:0000313" key="3">
    <source>
        <dbReference type="Proteomes" id="UP000287033"/>
    </source>
</evidence>
<dbReference type="AlphaFoldDB" id="A0A401S388"/>
<organism evidence="2 3">
    <name type="scientific">Chiloscyllium punctatum</name>
    <name type="common">Brownbanded bambooshark</name>
    <name type="synonym">Hemiscyllium punctatum</name>
    <dbReference type="NCBI Taxonomy" id="137246"/>
    <lineage>
        <taxon>Eukaryota</taxon>
        <taxon>Metazoa</taxon>
        <taxon>Chordata</taxon>
        <taxon>Craniata</taxon>
        <taxon>Vertebrata</taxon>
        <taxon>Chondrichthyes</taxon>
        <taxon>Elasmobranchii</taxon>
        <taxon>Galeomorphii</taxon>
        <taxon>Galeoidea</taxon>
        <taxon>Orectolobiformes</taxon>
        <taxon>Hemiscylliidae</taxon>
        <taxon>Chiloscyllium</taxon>
    </lineage>
</organism>
<gene>
    <name evidence="2" type="ORF">chiPu_0003253</name>
</gene>
<name>A0A401S388_CHIPU</name>
<dbReference type="Proteomes" id="UP000287033">
    <property type="component" value="Unassembled WGS sequence"/>
</dbReference>
<evidence type="ECO:0000256" key="1">
    <source>
        <dbReference type="SAM" id="MobiDB-lite"/>
    </source>
</evidence>
<accession>A0A401S388</accession>
<sequence>MFGKPNKKRDRPNRARRPLNSNSERYRAREQRPRALIVVRVKTGSAHPGDQVSPLLVARGRRGLYLPVRPSGILQT</sequence>
<keyword evidence="3" id="KW-1185">Reference proteome</keyword>
<proteinExistence type="predicted"/>
<dbReference type="EMBL" id="BEZZ01000069">
    <property type="protein sequence ID" value="GCC24851.1"/>
    <property type="molecule type" value="Genomic_DNA"/>
</dbReference>
<protein>
    <submittedName>
        <fullName evidence="2">Uncharacterized protein</fullName>
    </submittedName>
</protein>
<evidence type="ECO:0000313" key="2">
    <source>
        <dbReference type="EMBL" id="GCC24851.1"/>
    </source>
</evidence>
<reference evidence="2 3" key="1">
    <citation type="journal article" date="2018" name="Nat. Ecol. Evol.">
        <title>Shark genomes provide insights into elasmobranch evolution and the origin of vertebrates.</title>
        <authorList>
            <person name="Hara Y"/>
            <person name="Yamaguchi K"/>
            <person name="Onimaru K"/>
            <person name="Kadota M"/>
            <person name="Koyanagi M"/>
            <person name="Keeley SD"/>
            <person name="Tatsumi K"/>
            <person name="Tanaka K"/>
            <person name="Motone F"/>
            <person name="Kageyama Y"/>
            <person name="Nozu R"/>
            <person name="Adachi N"/>
            <person name="Nishimura O"/>
            <person name="Nakagawa R"/>
            <person name="Tanegashima C"/>
            <person name="Kiyatake I"/>
            <person name="Matsumoto R"/>
            <person name="Murakumo K"/>
            <person name="Nishida K"/>
            <person name="Terakita A"/>
            <person name="Kuratani S"/>
            <person name="Sato K"/>
            <person name="Hyodo S Kuraku.S."/>
        </authorList>
    </citation>
    <scope>NUCLEOTIDE SEQUENCE [LARGE SCALE GENOMIC DNA]</scope>
</reference>
<feature type="compositionally biased region" description="Basic residues" evidence="1">
    <location>
        <begin position="1"/>
        <end position="17"/>
    </location>
</feature>
<feature type="region of interest" description="Disordered" evidence="1">
    <location>
        <begin position="1"/>
        <end position="31"/>
    </location>
</feature>
<comment type="caution">
    <text evidence="2">The sequence shown here is derived from an EMBL/GenBank/DDBJ whole genome shotgun (WGS) entry which is preliminary data.</text>
</comment>